<organism evidence="1 2">
    <name type="scientific">Puia dinghuensis</name>
    <dbReference type="NCBI Taxonomy" id="1792502"/>
    <lineage>
        <taxon>Bacteria</taxon>
        <taxon>Pseudomonadati</taxon>
        <taxon>Bacteroidota</taxon>
        <taxon>Chitinophagia</taxon>
        <taxon>Chitinophagales</taxon>
        <taxon>Chitinophagaceae</taxon>
        <taxon>Puia</taxon>
    </lineage>
</organism>
<gene>
    <name evidence="1" type="ORF">GCM10011511_25910</name>
</gene>
<reference evidence="1" key="1">
    <citation type="journal article" date="2014" name="Int. J. Syst. Evol. Microbiol.">
        <title>Complete genome sequence of Corynebacterium casei LMG S-19264T (=DSM 44701T), isolated from a smear-ripened cheese.</title>
        <authorList>
            <consortium name="US DOE Joint Genome Institute (JGI-PGF)"/>
            <person name="Walter F."/>
            <person name="Albersmeier A."/>
            <person name="Kalinowski J."/>
            <person name="Ruckert C."/>
        </authorList>
    </citation>
    <scope>NUCLEOTIDE SEQUENCE</scope>
    <source>
        <strain evidence="1">CGMCC 1.15448</strain>
    </source>
</reference>
<evidence type="ECO:0000313" key="1">
    <source>
        <dbReference type="EMBL" id="GGB01403.1"/>
    </source>
</evidence>
<proteinExistence type="predicted"/>
<evidence type="ECO:0000313" key="2">
    <source>
        <dbReference type="Proteomes" id="UP000607559"/>
    </source>
</evidence>
<comment type="caution">
    <text evidence="1">The sequence shown here is derived from an EMBL/GenBank/DDBJ whole genome shotgun (WGS) entry which is preliminary data.</text>
</comment>
<dbReference type="Proteomes" id="UP000607559">
    <property type="component" value="Unassembled WGS sequence"/>
</dbReference>
<name>A0A8J2XRH4_9BACT</name>
<reference evidence="1" key="2">
    <citation type="submission" date="2020-09" db="EMBL/GenBank/DDBJ databases">
        <authorList>
            <person name="Sun Q."/>
            <person name="Zhou Y."/>
        </authorList>
    </citation>
    <scope>NUCLEOTIDE SEQUENCE</scope>
    <source>
        <strain evidence="1">CGMCC 1.15448</strain>
    </source>
</reference>
<accession>A0A8J2XRH4</accession>
<dbReference type="EMBL" id="BMJC01000002">
    <property type="protein sequence ID" value="GGB01403.1"/>
    <property type="molecule type" value="Genomic_DNA"/>
</dbReference>
<dbReference type="RefSeq" id="WP_188932161.1">
    <property type="nucleotide sequence ID" value="NZ_BMJC01000002.1"/>
</dbReference>
<sequence>MEQKQVNFNMATIGKDVEAFVRSRATRLGSFIVYEENGKIIKEDPRTGQKTILQSSERK</sequence>
<dbReference type="AlphaFoldDB" id="A0A8J2XRH4"/>
<keyword evidence="2" id="KW-1185">Reference proteome</keyword>
<protein>
    <submittedName>
        <fullName evidence="1">Uncharacterized protein</fullName>
    </submittedName>
</protein>